<evidence type="ECO:0000313" key="1">
    <source>
        <dbReference type="EMBL" id="CAL1677771.1"/>
    </source>
</evidence>
<evidence type="ECO:0000313" key="2">
    <source>
        <dbReference type="Proteomes" id="UP001497644"/>
    </source>
</evidence>
<organism evidence="1 2">
    <name type="scientific">Lasius platythorax</name>
    <dbReference type="NCBI Taxonomy" id="488582"/>
    <lineage>
        <taxon>Eukaryota</taxon>
        <taxon>Metazoa</taxon>
        <taxon>Ecdysozoa</taxon>
        <taxon>Arthropoda</taxon>
        <taxon>Hexapoda</taxon>
        <taxon>Insecta</taxon>
        <taxon>Pterygota</taxon>
        <taxon>Neoptera</taxon>
        <taxon>Endopterygota</taxon>
        <taxon>Hymenoptera</taxon>
        <taxon>Apocrita</taxon>
        <taxon>Aculeata</taxon>
        <taxon>Formicoidea</taxon>
        <taxon>Formicidae</taxon>
        <taxon>Formicinae</taxon>
        <taxon>Lasius</taxon>
        <taxon>Lasius</taxon>
    </lineage>
</organism>
<dbReference type="EMBL" id="OZ034836">
    <property type="protein sequence ID" value="CAL1677771.1"/>
    <property type="molecule type" value="Genomic_DNA"/>
</dbReference>
<accession>A0AAV2NEH6</accession>
<gene>
    <name evidence="1" type="ORF">LPLAT_LOCUS3738</name>
</gene>
<sequence>MACGGRGPGTRALYEATVTNGPGYKVDGVNVPGKLSPFENSRRFRTCRNDSGVKIEENEWIVRGSVTPSEPRDFPADQPR</sequence>
<name>A0AAV2NEH6_9HYME</name>
<dbReference type="Proteomes" id="UP001497644">
    <property type="component" value="Chromosome 13"/>
</dbReference>
<reference evidence="1" key="1">
    <citation type="submission" date="2024-04" db="EMBL/GenBank/DDBJ databases">
        <authorList>
            <consortium name="Molecular Ecology Group"/>
        </authorList>
    </citation>
    <scope>NUCLEOTIDE SEQUENCE</scope>
</reference>
<proteinExistence type="predicted"/>
<dbReference type="AlphaFoldDB" id="A0AAV2NEH6"/>
<keyword evidence="2" id="KW-1185">Reference proteome</keyword>
<protein>
    <submittedName>
        <fullName evidence="1">Uncharacterized protein</fullName>
    </submittedName>
</protein>